<dbReference type="EMBL" id="JAEDAL010000002">
    <property type="protein sequence ID" value="MBH9552436.1"/>
    <property type="molecule type" value="Genomic_DNA"/>
</dbReference>
<gene>
    <name evidence="2" type="ORF">I7X43_06170</name>
</gene>
<dbReference type="PANTHER" id="PTHR34322">
    <property type="entry name" value="TRANSPOSASE, Y1_TNP DOMAIN-CONTAINING"/>
    <property type="match status" value="1"/>
</dbReference>
<dbReference type="GO" id="GO:0006313">
    <property type="term" value="P:DNA transposition"/>
    <property type="evidence" value="ECO:0007669"/>
    <property type="project" value="InterPro"/>
</dbReference>
<dbReference type="RefSeq" id="WP_198100048.1">
    <property type="nucleotide sequence ID" value="NZ_JAEDAL010000002.1"/>
</dbReference>
<dbReference type="InterPro" id="IPR036515">
    <property type="entry name" value="Transposase_17_sf"/>
</dbReference>
<dbReference type="AlphaFoldDB" id="A0A931IZ17"/>
<proteinExistence type="predicted"/>
<dbReference type="SUPFAM" id="SSF143422">
    <property type="entry name" value="Transposase IS200-like"/>
    <property type="match status" value="1"/>
</dbReference>
<comment type="caution">
    <text evidence="2">The sequence shown here is derived from an EMBL/GenBank/DDBJ whole genome shotgun (WGS) entry which is preliminary data.</text>
</comment>
<name>A0A931IZ17_9BURK</name>
<dbReference type="NCBIfam" id="NF047646">
    <property type="entry name" value="REP_Tyr_transpos"/>
    <property type="match status" value="1"/>
</dbReference>
<protein>
    <submittedName>
        <fullName evidence="2">Transposase</fullName>
    </submittedName>
</protein>
<dbReference type="Gene3D" id="3.30.70.1290">
    <property type="entry name" value="Transposase IS200-like"/>
    <property type="match status" value="1"/>
</dbReference>
<dbReference type="Proteomes" id="UP000620139">
    <property type="component" value="Unassembled WGS sequence"/>
</dbReference>
<evidence type="ECO:0000259" key="1">
    <source>
        <dbReference type="SMART" id="SM01321"/>
    </source>
</evidence>
<keyword evidence="3" id="KW-1185">Reference proteome</keyword>
<accession>A0A931IZ17</accession>
<dbReference type="PANTHER" id="PTHR34322:SF2">
    <property type="entry name" value="TRANSPOSASE IS200-LIKE DOMAIN-CONTAINING PROTEIN"/>
    <property type="match status" value="1"/>
</dbReference>
<dbReference type="SMART" id="SM01321">
    <property type="entry name" value="Y1_Tnp"/>
    <property type="match status" value="1"/>
</dbReference>
<sequence length="230" mass="25993">MPRLVIPGEVHHVLQRGHNRQTIFHDAEDAQALLAALREASQLHDLKVHAYALMPTHLHLLATPGTSVGLARTMQTLGRRYVGHFNRRHGRTGTLWEGRFRTTVIEAAAFFETMMLYVEQNPLRGGLVECAGDYPWSSAAHHLGQRRDPLIAEHAAFWALGNTPFDRELRVRKGLLAPQDTQVLARVRRHVHSGWPLMTPRQAAVWEAQLQRPLTPQPVGRPRLDSVPNK</sequence>
<evidence type="ECO:0000313" key="2">
    <source>
        <dbReference type="EMBL" id="MBH9552436.1"/>
    </source>
</evidence>
<dbReference type="Pfam" id="PF01797">
    <property type="entry name" value="Y1_Tnp"/>
    <property type="match status" value="1"/>
</dbReference>
<organism evidence="2 3">
    <name type="scientific">Inhella gelatinilytica</name>
    <dbReference type="NCBI Taxonomy" id="2795030"/>
    <lineage>
        <taxon>Bacteria</taxon>
        <taxon>Pseudomonadati</taxon>
        <taxon>Pseudomonadota</taxon>
        <taxon>Betaproteobacteria</taxon>
        <taxon>Burkholderiales</taxon>
        <taxon>Sphaerotilaceae</taxon>
        <taxon>Inhella</taxon>
    </lineage>
</organism>
<feature type="domain" description="Transposase IS200-like" evidence="1">
    <location>
        <begin position="6"/>
        <end position="121"/>
    </location>
</feature>
<dbReference type="InterPro" id="IPR002686">
    <property type="entry name" value="Transposase_17"/>
</dbReference>
<dbReference type="GO" id="GO:0003677">
    <property type="term" value="F:DNA binding"/>
    <property type="evidence" value="ECO:0007669"/>
    <property type="project" value="InterPro"/>
</dbReference>
<evidence type="ECO:0000313" key="3">
    <source>
        <dbReference type="Proteomes" id="UP000620139"/>
    </source>
</evidence>
<reference evidence="2" key="1">
    <citation type="submission" date="2020-12" db="EMBL/GenBank/DDBJ databases">
        <title>The genome sequence of Inhella sp. 4Y17.</title>
        <authorList>
            <person name="Liu Y."/>
        </authorList>
    </citation>
    <scope>NUCLEOTIDE SEQUENCE</scope>
    <source>
        <strain evidence="2">4Y10</strain>
    </source>
</reference>
<dbReference type="GO" id="GO:0004803">
    <property type="term" value="F:transposase activity"/>
    <property type="evidence" value="ECO:0007669"/>
    <property type="project" value="InterPro"/>
</dbReference>